<comment type="similarity">
    <text evidence="1">Belongs to the copine family.</text>
</comment>
<dbReference type="PANTHER" id="PTHR10857:SF106">
    <property type="entry name" value="C2 DOMAIN-CONTAINING PROTEIN"/>
    <property type="match status" value="1"/>
</dbReference>
<dbReference type="Gene3D" id="2.60.40.150">
    <property type="entry name" value="C2 domain"/>
    <property type="match status" value="2"/>
</dbReference>
<dbReference type="PANTHER" id="PTHR10857">
    <property type="entry name" value="COPINE"/>
    <property type="match status" value="1"/>
</dbReference>
<evidence type="ECO:0000256" key="2">
    <source>
        <dbReference type="ARBA" id="ARBA00022737"/>
    </source>
</evidence>
<dbReference type="STRING" id="1314790.A0A1Y1YSY9"/>
<dbReference type="InParanoid" id="A0A1Y1YSY9"/>
<evidence type="ECO:0000313" key="4">
    <source>
        <dbReference type="EMBL" id="ORY01096.1"/>
    </source>
</evidence>
<evidence type="ECO:0000259" key="3">
    <source>
        <dbReference type="PROSITE" id="PS50004"/>
    </source>
</evidence>
<protein>
    <submittedName>
        <fullName evidence="4">Copine-domain-containing protein</fullName>
    </submittedName>
</protein>
<dbReference type="InterPro" id="IPR002035">
    <property type="entry name" value="VWF_A"/>
</dbReference>
<dbReference type="InterPro" id="IPR045052">
    <property type="entry name" value="Copine"/>
</dbReference>
<proteinExistence type="inferred from homology"/>
<dbReference type="SMART" id="SM00327">
    <property type="entry name" value="VWA"/>
    <property type="match status" value="1"/>
</dbReference>
<reference evidence="4 5" key="1">
    <citation type="submission" date="2016-07" db="EMBL/GenBank/DDBJ databases">
        <title>Pervasive Adenine N6-methylation of Active Genes in Fungi.</title>
        <authorList>
            <consortium name="DOE Joint Genome Institute"/>
            <person name="Mondo S.J."/>
            <person name="Dannebaum R.O."/>
            <person name="Kuo R.C."/>
            <person name="Labutti K."/>
            <person name="Haridas S."/>
            <person name="Kuo A."/>
            <person name="Salamov A."/>
            <person name="Ahrendt S.R."/>
            <person name="Lipzen A."/>
            <person name="Sullivan W."/>
            <person name="Andreopoulos W.B."/>
            <person name="Clum A."/>
            <person name="Lindquist E."/>
            <person name="Daum C."/>
            <person name="Ramamoorthy G.K."/>
            <person name="Gryganskyi A."/>
            <person name="Culley D."/>
            <person name="Magnuson J.K."/>
            <person name="James T.Y."/>
            <person name="O'Malley M.A."/>
            <person name="Stajich J.E."/>
            <person name="Spatafora J.W."/>
            <person name="Visel A."/>
            <person name="Grigoriev I.V."/>
        </authorList>
    </citation>
    <scope>NUCLEOTIDE SEQUENCE [LARGE SCALE GENOMIC DNA]</scope>
    <source>
        <strain evidence="4 5">CBS 931.73</strain>
    </source>
</reference>
<feature type="non-terminal residue" evidence="4">
    <location>
        <position position="1"/>
    </location>
</feature>
<accession>A0A1Y1YSY9</accession>
<dbReference type="CDD" id="cd04048">
    <property type="entry name" value="C2A_Copine"/>
    <property type="match status" value="1"/>
</dbReference>
<dbReference type="PROSITE" id="PS50004">
    <property type="entry name" value="C2"/>
    <property type="match status" value="1"/>
</dbReference>
<dbReference type="EMBL" id="MCFE01000074">
    <property type="protein sequence ID" value="ORY01096.1"/>
    <property type="molecule type" value="Genomic_DNA"/>
</dbReference>
<feature type="domain" description="C2" evidence="3">
    <location>
        <begin position="1"/>
        <end position="125"/>
    </location>
</feature>
<dbReference type="Pfam" id="PF07002">
    <property type="entry name" value="Copine"/>
    <property type="match status" value="1"/>
</dbReference>
<dbReference type="GO" id="GO:0005886">
    <property type="term" value="C:plasma membrane"/>
    <property type="evidence" value="ECO:0007669"/>
    <property type="project" value="TreeGrafter"/>
</dbReference>
<gene>
    <name evidence="4" type="ORF">K493DRAFT_335100</name>
</gene>
<dbReference type="Proteomes" id="UP000193498">
    <property type="component" value="Unassembled WGS sequence"/>
</dbReference>
<dbReference type="GO" id="GO:0005544">
    <property type="term" value="F:calcium-dependent phospholipid binding"/>
    <property type="evidence" value="ECO:0007669"/>
    <property type="project" value="InterPro"/>
</dbReference>
<dbReference type="InterPro" id="IPR037768">
    <property type="entry name" value="C2B_Copine"/>
</dbReference>
<evidence type="ECO:0000313" key="5">
    <source>
        <dbReference type="Proteomes" id="UP000193498"/>
    </source>
</evidence>
<dbReference type="InterPro" id="IPR035892">
    <property type="entry name" value="C2_domain_sf"/>
</dbReference>
<dbReference type="OrthoDB" id="5855668at2759"/>
<keyword evidence="2" id="KW-0677">Repeat</keyword>
<dbReference type="InterPro" id="IPR010734">
    <property type="entry name" value="Copine_C"/>
</dbReference>
<dbReference type="SMART" id="SM00239">
    <property type="entry name" value="C2"/>
    <property type="match status" value="2"/>
</dbReference>
<dbReference type="SUPFAM" id="SSF49562">
    <property type="entry name" value="C2 domain (Calcium/lipid-binding domain, CaLB)"/>
    <property type="match status" value="2"/>
</dbReference>
<dbReference type="Pfam" id="PF00168">
    <property type="entry name" value="C2"/>
    <property type="match status" value="2"/>
</dbReference>
<dbReference type="GO" id="GO:0071277">
    <property type="term" value="P:cellular response to calcium ion"/>
    <property type="evidence" value="ECO:0007669"/>
    <property type="project" value="TreeGrafter"/>
</dbReference>
<comment type="caution">
    <text evidence="4">The sequence shown here is derived from an EMBL/GenBank/DDBJ whole genome shotgun (WGS) entry which is preliminary data.</text>
</comment>
<dbReference type="SUPFAM" id="SSF53300">
    <property type="entry name" value="vWA-like"/>
    <property type="match status" value="1"/>
</dbReference>
<sequence>MTENAAFKLLANLETPESCLELRISCKKLAKMDLCFPSDPVVVCQVLKEGAWQEVGRTEYIHNDSNPKFTTAFRLEYRFATALPVRFNVYDFDKRTSSLEKAEFIGSLQTTLSEIVSAPSSILEGPLANPKISNPGFIRVVAEETLDYKDVLRGSSLGVNSSIESVAFKRVSRLRGFPGPLRITNIPPQDGSYALVYQSEVQHKSVNPGWAPASVPVVHICNRDYERPLLVEVMDWSRFGKHSLVGYCSTTVHDLMAAIGSELLLSNAHDKKGGLHGKVYVSACRIEKSETFLDYLHAGAQLSMTVAIDFSKSNGDFGNPASLHYLSNSRQNSYQEALRAIGGVLEPYDSDRKFPVYGFGGALPDGSNPPFFALNGNAVKPEVVGTRGILSAYENAVNDIIPIEPTRLAPVIHSVCDKISQGLAIPSVGGAQNYHVLVVVTDGQIDDMEESAKAVIRGSKLPLSMIIVGIGKQNFDGMDLLDADDNVLEVHGEVAERDIVQFVPIRELTSGDLSKLTEEVLREIPSQYMKYMKSHNVKPIPVVDPKRSDWRLY</sequence>
<organism evidence="4 5">
    <name type="scientific">Basidiobolus meristosporus CBS 931.73</name>
    <dbReference type="NCBI Taxonomy" id="1314790"/>
    <lineage>
        <taxon>Eukaryota</taxon>
        <taxon>Fungi</taxon>
        <taxon>Fungi incertae sedis</taxon>
        <taxon>Zoopagomycota</taxon>
        <taxon>Entomophthoromycotina</taxon>
        <taxon>Basidiobolomycetes</taxon>
        <taxon>Basidiobolales</taxon>
        <taxon>Basidiobolaceae</taxon>
        <taxon>Basidiobolus</taxon>
    </lineage>
</organism>
<dbReference type="AlphaFoldDB" id="A0A1Y1YSY9"/>
<dbReference type="InterPro" id="IPR036465">
    <property type="entry name" value="vWFA_dom_sf"/>
</dbReference>
<name>A0A1Y1YSY9_9FUNG</name>
<keyword evidence="5" id="KW-1185">Reference proteome</keyword>
<evidence type="ECO:0000256" key="1">
    <source>
        <dbReference type="ARBA" id="ARBA00009048"/>
    </source>
</evidence>
<dbReference type="InterPro" id="IPR000008">
    <property type="entry name" value="C2_dom"/>
</dbReference>
<dbReference type="CDD" id="cd04047">
    <property type="entry name" value="C2B_Copine"/>
    <property type="match status" value="1"/>
</dbReference>